<dbReference type="InterPro" id="IPR036397">
    <property type="entry name" value="RNaseH_sf"/>
</dbReference>
<dbReference type="EMBL" id="VORO01000046">
    <property type="protein sequence ID" value="TXD86627.1"/>
    <property type="molecule type" value="Genomic_DNA"/>
</dbReference>
<evidence type="ECO:0000313" key="3">
    <source>
        <dbReference type="EMBL" id="TXD86627.1"/>
    </source>
</evidence>
<dbReference type="NCBIfam" id="NF033563">
    <property type="entry name" value="transpos_IS30"/>
    <property type="match status" value="1"/>
</dbReference>
<dbReference type="GO" id="GO:0015074">
    <property type="term" value="P:DNA integration"/>
    <property type="evidence" value="ECO:0007669"/>
    <property type="project" value="InterPro"/>
</dbReference>
<dbReference type="PANTHER" id="PTHR10948">
    <property type="entry name" value="TRANSPOSASE"/>
    <property type="match status" value="1"/>
</dbReference>
<dbReference type="OrthoDB" id="9803231at2"/>
<dbReference type="Proteomes" id="UP000321578">
    <property type="component" value="Unassembled WGS sequence"/>
</dbReference>
<evidence type="ECO:0000259" key="2">
    <source>
        <dbReference type="PROSITE" id="PS50994"/>
    </source>
</evidence>
<sequence length="334" mass="39252">MKPKKYHRLSLQERVVIETLLAESRSKSYIALKLHRSRSTITREINKWGENYDARLADWCAKDDYLNKRNLDKINTYNKLKIYVYRGLLNAWSPEQISGKIKLDYPRDPIMAISYEAIYTHIYTHRQARLNRKLIALLPYQKSQRRRANAKSKRGVKIKDQTSIDDRPEHIEKREEIGHWEGDLVIVTGQKSAIGTLVERKARFTFIVKLGIRKSATVRKGFFREFRQADTIFKKTLTYDNGNEMAQHNQFTKQTGMPVYFAHPYSSWERGTNENTNGLIRRFFPKGTDFSKVSEKELKMVQEKLNNSPRKILGYRTPNEVFTLELLKGNLKKC</sequence>
<dbReference type="GO" id="GO:0032196">
    <property type="term" value="P:transposition"/>
    <property type="evidence" value="ECO:0007669"/>
    <property type="project" value="TreeGrafter"/>
</dbReference>
<evidence type="ECO:0000313" key="4">
    <source>
        <dbReference type="Proteomes" id="UP000321578"/>
    </source>
</evidence>
<dbReference type="RefSeq" id="WP_147088436.1">
    <property type="nucleotide sequence ID" value="NZ_VORM01000045.1"/>
</dbReference>
<protein>
    <submittedName>
        <fullName evidence="3">IS30 family transposase</fullName>
    </submittedName>
</protein>
<name>A0A5C6ZBG4_9FLAO</name>
<dbReference type="PROSITE" id="PS50994">
    <property type="entry name" value="INTEGRASE"/>
    <property type="match status" value="1"/>
</dbReference>
<dbReference type="InterPro" id="IPR001584">
    <property type="entry name" value="Integrase_cat-core"/>
</dbReference>
<keyword evidence="4" id="KW-1185">Reference proteome</keyword>
<gene>
    <name evidence="3" type="ORF">ESY86_19730</name>
</gene>
<dbReference type="InterPro" id="IPR051917">
    <property type="entry name" value="Transposase-Integrase"/>
</dbReference>
<dbReference type="AlphaFoldDB" id="A0A5C6ZBG4"/>
<dbReference type="InterPro" id="IPR053392">
    <property type="entry name" value="Transposase_IS30-like"/>
</dbReference>
<feature type="domain" description="Integrase catalytic" evidence="2">
    <location>
        <begin position="164"/>
        <end position="326"/>
    </location>
</feature>
<dbReference type="InterPro" id="IPR025246">
    <property type="entry name" value="IS30-like_HTH"/>
</dbReference>
<dbReference type="GO" id="GO:0004803">
    <property type="term" value="F:transposase activity"/>
    <property type="evidence" value="ECO:0007669"/>
    <property type="project" value="TreeGrafter"/>
</dbReference>
<dbReference type="GO" id="GO:0006310">
    <property type="term" value="P:DNA recombination"/>
    <property type="evidence" value="ECO:0007669"/>
    <property type="project" value="UniProtKB-KW"/>
</dbReference>
<dbReference type="Pfam" id="PF00665">
    <property type="entry name" value="rve"/>
    <property type="match status" value="1"/>
</dbReference>
<proteinExistence type="predicted"/>
<reference evidence="3 4" key="1">
    <citation type="submission" date="2019-08" db="EMBL/GenBank/DDBJ databases">
        <title>Genomes of Subsaximicrobium wynnwilliamsii strains.</title>
        <authorList>
            <person name="Bowman J.P."/>
        </authorList>
    </citation>
    <scope>NUCLEOTIDE SEQUENCE [LARGE SCALE GENOMIC DNA]</scope>
    <source>
        <strain evidence="3 4">2-80-2</strain>
    </source>
</reference>
<comment type="caution">
    <text evidence="3">The sequence shown here is derived from an EMBL/GenBank/DDBJ whole genome shotgun (WGS) entry which is preliminary data.</text>
</comment>
<dbReference type="Pfam" id="PF13936">
    <property type="entry name" value="HTH_38"/>
    <property type="match status" value="1"/>
</dbReference>
<evidence type="ECO:0000256" key="1">
    <source>
        <dbReference type="ARBA" id="ARBA00023172"/>
    </source>
</evidence>
<dbReference type="Gene3D" id="3.30.420.10">
    <property type="entry name" value="Ribonuclease H-like superfamily/Ribonuclease H"/>
    <property type="match status" value="1"/>
</dbReference>
<keyword evidence="1" id="KW-0233">DNA recombination</keyword>
<accession>A0A5C6ZBG4</accession>
<dbReference type="GO" id="GO:0003676">
    <property type="term" value="F:nucleic acid binding"/>
    <property type="evidence" value="ECO:0007669"/>
    <property type="project" value="InterPro"/>
</dbReference>
<dbReference type="GO" id="GO:0005829">
    <property type="term" value="C:cytosol"/>
    <property type="evidence" value="ECO:0007669"/>
    <property type="project" value="TreeGrafter"/>
</dbReference>
<dbReference type="SUPFAM" id="SSF53098">
    <property type="entry name" value="Ribonuclease H-like"/>
    <property type="match status" value="1"/>
</dbReference>
<dbReference type="InterPro" id="IPR012337">
    <property type="entry name" value="RNaseH-like_sf"/>
</dbReference>
<dbReference type="PANTHER" id="PTHR10948:SF23">
    <property type="entry name" value="TRANSPOSASE INSI FOR INSERTION SEQUENCE ELEMENT IS30A-RELATED"/>
    <property type="match status" value="1"/>
</dbReference>
<organism evidence="3 4">
    <name type="scientific">Subsaximicrobium wynnwilliamsii</name>
    <dbReference type="NCBI Taxonomy" id="291179"/>
    <lineage>
        <taxon>Bacteria</taxon>
        <taxon>Pseudomonadati</taxon>
        <taxon>Bacteroidota</taxon>
        <taxon>Flavobacteriia</taxon>
        <taxon>Flavobacteriales</taxon>
        <taxon>Flavobacteriaceae</taxon>
        <taxon>Subsaximicrobium</taxon>
    </lineage>
</organism>